<dbReference type="PANTHER" id="PTHR42754:SF1">
    <property type="entry name" value="LIPOPROTEIN"/>
    <property type="match status" value="1"/>
</dbReference>
<protein>
    <recommendedName>
        <fullName evidence="4">Bulb-type lectin domain-containing protein</fullName>
    </recommendedName>
</protein>
<feature type="signal peptide" evidence="1">
    <location>
        <begin position="1"/>
        <end position="26"/>
    </location>
</feature>
<sequence>MVRMRFTPIMAAFVAAAILIPATLAAHTTFQRTFGGPGRDSGCSVRQTADGGYVIAGTTESYGAGRQDVYLVRTDSSGNVLWSCTYGGESLDYGNSVSQTSDGGFIVAGSTESYGAGYADMYLIRTDAHGETLWTRTLGGPHDDEATSVLQTPDGDFTIGGSSVSYSGWSDADPCLASTDSSGSVHWVKAHDIFNWDYGYSMERTRGGNYVIAGGAYGFIGGRAYVLMADDKGDEMWTTSYGPEYSRGQAVLEAADGGIAVVGGDASADRGSVSLVKFGANGESLWGRKYGDGMGYAAIETDDSGFVIAGCTGAGTDAYLVRTNASGDPKWMRIFGGPDNEVLQSVQPTADGGYIMTGTTRSYGAGGSDVYLIKTDADGNVGVADGTQKPQATSRRLSTTVVRSLPEGSTVFDPMGRRVASPKAGIYFVRQSSAVTKVVVPR</sequence>
<comment type="caution">
    <text evidence="2">The sequence shown here is derived from an EMBL/GenBank/DDBJ whole genome shotgun (WGS) entry which is preliminary data.</text>
</comment>
<keyword evidence="1" id="KW-0732">Signal</keyword>
<dbReference type="EMBL" id="VGIR01000001">
    <property type="protein sequence ID" value="MBM3330261.1"/>
    <property type="molecule type" value="Genomic_DNA"/>
</dbReference>
<organism evidence="2 3">
    <name type="scientific">candidate division WOR-3 bacterium</name>
    <dbReference type="NCBI Taxonomy" id="2052148"/>
    <lineage>
        <taxon>Bacteria</taxon>
        <taxon>Bacteria division WOR-3</taxon>
    </lineage>
</organism>
<evidence type="ECO:0000256" key="1">
    <source>
        <dbReference type="SAM" id="SignalP"/>
    </source>
</evidence>
<evidence type="ECO:0008006" key="4">
    <source>
        <dbReference type="Google" id="ProtNLM"/>
    </source>
</evidence>
<proteinExistence type="predicted"/>
<dbReference type="PANTHER" id="PTHR42754">
    <property type="entry name" value="ENDOGLUCANASE"/>
    <property type="match status" value="1"/>
</dbReference>
<accession>A0A937XEM3</accession>
<reference evidence="2" key="1">
    <citation type="submission" date="2019-03" db="EMBL/GenBank/DDBJ databases">
        <title>Lake Tanganyika Metagenome-Assembled Genomes (MAGs).</title>
        <authorList>
            <person name="Tran P."/>
        </authorList>
    </citation>
    <scope>NUCLEOTIDE SEQUENCE</scope>
    <source>
        <strain evidence="2">K_DeepCast_150m_m2_040</strain>
    </source>
</reference>
<evidence type="ECO:0000313" key="2">
    <source>
        <dbReference type="EMBL" id="MBM3330261.1"/>
    </source>
</evidence>
<dbReference type="Proteomes" id="UP000779900">
    <property type="component" value="Unassembled WGS sequence"/>
</dbReference>
<gene>
    <name evidence="2" type="ORF">FJY68_00235</name>
</gene>
<evidence type="ECO:0000313" key="3">
    <source>
        <dbReference type="Proteomes" id="UP000779900"/>
    </source>
</evidence>
<feature type="chain" id="PRO_5037528487" description="Bulb-type lectin domain-containing protein" evidence="1">
    <location>
        <begin position="27"/>
        <end position="442"/>
    </location>
</feature>
<dbReference type="SUPFAM" id="SSF82171">
    <property type="entry name" value="DPP6 N-terminal domain-like"/>
    <property type="match status" value="1"/>
</dbReference>
<name>A0A937XEM3_UNCW3</name>
<dbReference type="AlphaFoldDB" id="A0A937XEM3"/>